<keyword evidence="2" id="KW-1185">Reference proteome</keyword>
<dbReference type="EMBL" id="CYHE01000008">
    <property type="protein sequence ID" value="CUA98015.1"/>
    <property type="molecule type" value="Genomic_DNA"/>
</dbReference>
<dbReference type="RefSeq" id="WP_055456194.1">
    <property type="nucleotide sequence ID" value="NZ_CYHE01000008.1"/>
</dbReference>
<reference evidence="2" key="1">
    <citation type="submission" date="2015-08" db="EMBL/GenBank/DDBJ databases">
        <authorList>
            <person name="Varghese N."/>
        </authorList>
    </citation>
    <scope>NUCLEOTIDE SEQUENCE [LARGE SCALE GENOMIC DNA]</scope>
    <source>
        <strain evidence="2">DSM 23407</strain>
    </source>
</reference>
<proteinExistence type="predicted"/>
<protein>
    <submittedName>
        <fullName evidence="1">2-keto-4-pentenoate hydratase</fullName>
    </submittedName>
</protein>
<sequence>MKLDAAREARLTQASAMLAECRRQGGALERLPEAARPQSMLEGYEIQRRVHALLGDAPVRHWKTSETGPKGAMTAPIHGSRIFTSPASVGRVNALETEIALQLGQDLPFRDGAPYTREDVLAAVSHYALAFELCASRWLAKDVEVEEKIADCLSNDGLVLGTPVPFTGEIISPVKRLVLMRDGTPEPFTPNDIDPAGSLAAYVNAGGDRFGGFKAGDWIITGSMSGVQNAPAPGLWTARWDDRLEISLTITG</sequence>
<dbReference type="InterPro" id="IPR036663">
    <property type="entry name" value="Fumarylacetoacetase_C_sf"/>
</dbReference>
<organism evidence="1 2">
    <name type="scientific">Pannonibacter indicus</name>
    <dbReference type="NCBI Taxonomy" id="466044"/>
    <lineage>
        <taxon>Bacteria</taxon>
        <taxon>Pseudomonadati</taxon>
        <taxon>Pseudomonadota</taxon>
        <taxon>Alphaproteobacteria</taxon>
        <taxon>Hyphomicrobiales</taxon>
        <taxon>Stappiaceae</taxon>
        <taxon>Pannonibacter</taxon>
    </lineage>
</organism>
<dbReference type="InterPro" id="IPR050772">
    <property type="entry name" value="Hydratase-Decarb/MhpD_sf"/>
</dbReference>
<dbReference type="AlphaFoldDB" id="A0A0K6I4F7"/>
<evidence type="ECO:0000313" key="2">
    <source>
        <dbReference type="Proteomes" id="UP000183900"/>
    </source>
</evidence>
<dbReference type="PANTHER" id="PTHR30143">
    <property type="entry name" value="ACID HYDRATASE"/>
    <property type="match status" value="1"/>
</dbReference>
<dbReference type="GO" id="GO:0008684">
    <property type="term" value="F:2-oxopent-4-enoate hydratase activity"/>
    <property type="evidence" value="ECO:0007669"/>
    <property type="project" value="TreeGrafter"/>
</dbReference>
<dbReference type="OrthoDB" id="9792137at2"/>
<gene>
    <name evidence="1" type="ORF">Ga0061067_108177</name>
</gene>
<dbReference type="GO" id="GO:0005737">
    <property type="term" value="C:cytoplasm"/>
    <property type="evidence" value="ECO:0007669"/>
    <property type="project" value="TreeGrafter"/>
</dbReference>
<accession>A0A0K6I4F7</accession>
<evidence type="ECO:0000313" key="1">
    <source>
        <dbReference type="EMBL" id="CUA98015.1"/>
    </source>
</evidence>
<dbReference type="SUPFAM" id="SSF56529">
    <property type="entry name" value="FAH"/>
    <property type="match status" value="1"/>
</dbReference>
<dbReference type="Gene3D" id="3.90.850.10">
    <property type="entry name" value="Fumarylacetoacetase-like, C-terminal domain"/>
    <property type="match status" value="1"/>
</dbReference>
<dbReference type="PANTHER" id="PTHR30143:SF0">
    <property type="entry name" value="2-KETO-4-PENTENOATE HYDRATASE"/>
    <property type="match status" value="1"/>
</dbReference>
<name>A0A0K6I4F7_9HYPH</name>
<dbReference type="Proteomes" id="UP000183900">
    <property type="component" value="Unassembled WGS sequence"/>
</dbReference>